<sequence>MGVVTFLSAKGSPGVTTTALLATALWPRPALLLEADPAGGDVAARVLAADGGLLDTSRGLLPLLTAARRGLDAASVVEQAQPVAGGSRVVLGLSGPEQAAAAGRGWAALAAAVAELSGPSAADGDLRSTDVLVDAGRVGAAPVHLDLLRASDCVVLLVRADVAAVLHARDRLRLLGGALRRRDGLLPRTGVVVVGDPGRRAGEAASAVEALRAVGPWVDDLGRLPHDPAGAGVFAGAPVSRPERTALVRAGRTVVDDLVAGLPVAPPAAAAATDQESAA</sequence>
<dbReference type="EMBL" id="JBFNQN010000017">
    <property type="protein sequence ID" value="MEW9267322.1"/>
    <property type="molecule type" value="Genomic_DNA"/>
</dbReference>
<evidence type="ECO:0000313" key="2">
    <source>
        <dbReference type="Proteomes" id="UP001555826"/>
    </source>
</evidence>
<evidence type="ECO:0000313" key="1">
    <source>
        <dbReference type="EMBL" id="MEW9267322.1"/>
    </source>
</evidence>
<keyword evidence="2" id="KW-1185">Reference proteome</keyword>
<accession>A0ABV3PCE9</accession>
<protein>
    <recommendedName>
        <fullName evidence="3">MinD-like ATPase involved in chromosome partitioning or flagellar assembly</fullName>
    </recommendedName>
</protein>
<reference evidence="1 2" key="1">
    <citation type="submission" date="2024-07" db="EMBL/GenBank/DDBJ databases">
        <authorList>
            <person name="Thanompreechachai J."/>
            <person name="Duangmal K."/>
        </authorList>
    </citation>
    <scope>NUCLEOTIDE SEQUENCE [LARGE SCALE GENOMIC DNA]</scope>
    <source>
        <strain evidence="1 2">KCTC 19886</strain>
    </source>
</reference>
<proteinExistence type="predicted"/>
<dbReference type="Proteomes" id="UP001555826">
    <property type="component" value="Unassembled WGS sequence"/>
</dbReference>
<organism evidence="1 2">
    <name type="scientific">Kineococcus endophyticus</name>
    <dbReference type="NCBI Taxonomy" id="1181883"/>
    <lineage>
        <taxon>Bacteria</taxon>
        <taxon>Bacillati</taxon>
        <taxon>Actinomycetota</taxon>
        <taxon>Actinomycetes</taxon>
        <taxon>Kineosporiales</taxon>
        <taxon>Kineosporiaceae</taxon>
        <taxon>Kineococcus</taxon>
    </lineage>
</organism>
<gene>
    <name evidence="1" type="ORF">AB1207_21445</name>
</gene>
<dbReference type="RefSeq" id="WP_367640610.1">
    <property type="nucleotide sequence ID" value="NZ_JBFNQN010000017.1"/>
</dbReference>
<dbReference type="InterPro" id="IPR027417">
    <property type="entry name" value="P-loop_NTPase"/>
</dbReference>
<dbReference type="SUPFAM" id="SSF52540">
    <property type="entry name" value="P-loop containing nucleoside triphosphate hydrolases"/>
    <property type="match status" value="1"/>
</dbReference>
<evidence type="ECO:0008006" key="3">
    <source>
        <dbReference type="Google" id="ProtNLM"/>
    </source>
</evidence>
<dbReference type="Gene3D" id="3.40.50.300">
    <property type="entry name" value="P-loop containing nucleotide triphosphate hydrolases"/>
    <property type="match status" value="1"/>
</dbReference>
<comment type="caution">
    <text evidence="1">The sequence shown here is derived from an EMBL/GenBank/DDBJ whole genome shotgun (WGS) entry which is preliminary data.</text>
</comment>
<name>A0ABV3PCE9_9ACTN</name>